<dbReference type="PANTHER" id="PTHR48111">
    <property type="entry name" value="REGULATOR OF RPOS"/>
    <property type="match status" value="1"/>
</dbReference>
<dbReference type="EMBL" id="AJWZ01003317">
    <property type="protein sequence ID" value="EKC68559.1"/>
    <property type="molecule type" value="Genomic_DNA"/>
</dbReference>
<dbReference type="Gene3D" id="3.40.50.2300">
    <property type="match status" value="1"/>
</dbReference>
<dbReference type="GO" id="GO:0000976">
    <property type="term" value="F:transcription cis-regulatory region binding"/>
    <property type="evidence" value="ECO:0007669"/>
    <property type="project" value="TreeGrafter"/>
</dbReference>
<dbReference type="SMART" id="SM00448">
    <property type="entry name" value="REC"/>
    <property type="match status" value="1"/>
</dbReference>
<feature type="non-terminal residue" evidence="3">
    <location>
        <position position="124"/>
    </location>
</feature>
<dbReference type="GO" id="GO:0005829">
    <property type="term" value="C:cytosol"/>
    <property type="evidence" value="ECO:0007669"/>
    <property type="project" value="TreeGrafter"/>
</dbReference>
<dbReference type="InterPro" id="IPR011006">
    <property type="entry name" value="CheY-like_superfamily"/>
</dbReference>
<dbReference type="GO" id="GO:0006355">
    <property type="term" value="P:regulation of DNA-templated transcription"/>
    <property type="evidence" value="ECO:0007669"/>
    <property type="project" value="TreeGrafter"/>
</dbReference>
<dbReference type="SUPFAM" id="SSF52172">
    <property type="entry name" value="CheY-like"/>
    <property type="match status" value="1"/>
</dbReference>
<dbReference type="PANTHER" id="PTHR48111:SF43">
    <property type="entry name" value="STAGE 0 SPORULATION PROTEIN A HOMOLOG"/>
    <property type="match status" value="1"/>
</dbReference>
<reference evidence="3" key="1">
    <citation type="journal article" date="2013" name="Environ. Microbiol.">
        <title>Microbiota from the distal guts of lean and obese adolescents exhibit partial functional redundancy besides clear differences in community structure.</title>
        <authorList>
            <person name="Ferrer M."/>
            <person name="Ruiz A."/>
            <person name="Lanza F."/>
            <person name="Haange S.B."/>
            <person name="Oberbach A."/>
            <person name="Till H."/>
            <person name="Bargiela R."/>
            <person name="Campoy C."/>
            <person name="Segura M.T."/>
            <person name="Richter M."/>
            <person name="von Bergen M."/>
            <person name="Seifert J."/>
            <person name="Suarez A."/>
        </authorList>
    </citation>
    <scope>NUCLEOTIDE SEQUENCE</scope>
</reference>
<protein>
    <submittedName>
        <fullName evidence="3">DNA-binding response regulator</fullName>
    </submittedName>
</protein>
<evidence type="ECO:0000256" key="1">
    <source>
        <dbReference type="ARBA" id="ARBA00023125"/>
    </source>
</evidence>
<comment type="caution">
    <text evidence="3">The sequence shown here is derived from an EMBL/GenBank/DDBJ whole genome shotgun (WGS) entry which is preliminary data.</text>
</comment>
<evidence type="ECO:0000313" key="3">
    <source>
        <dbReference type="EMBL" id="EKC68559.1"/>
    </source>
</evidence>
<organism evidence="3">
    <name type="scientific">human gut metagenome</name>
    <dbReference type="NCBI Taxonomy" id="408170"/>
    <lineage>
        <taxon>unclassified sequences</taxon>
        <taxon>metagenomes</taxon>
        <taxon>organismal metagenomes</taxon>
    </lineage>
</organism>
<proteinExistence type="predicted"/>
<evidence type="ECO:0000259" key="2">
    <source>
        <dbReference type="PROSITE" id="PS50110"/>
    </source>
</evidence>
<dbReference type="Pfam" id="PF00072">
    <property type="entry name" value="Response_reg"/>
    <property type="match status" value="1"/>
</dbReference>
<dbReference type="GO" id="GO:0000156">
    <property type="term" value="F:phosphorelay response regulator activity"/>
    <property type="evidence" value="ECO:0007669"/>
    <property type="project" value="TreeGrafter"/>
</dbReference>
<sequence length="124" mass="14110">MYRIFIIEDDPTIAQALKKHLEGWDYKVECAKDFHNITAEFAAFDPQLVLLDIKLPFYDGYYWCGEIRKLSKVPVIFLSSASDNMNVVMAMNMGGDDFIAKPFDLSVLTAKINAVLRRAYSFSG</sequence>
<dbReference type="GO" id="GO:0032993">
    <property type="term" value="C:protein-DNA complex"/>
    <property type="evidence" value="ECO:0007669"/>
    <property type="project" value="TreeGrafter"/>
</dbReference>
<name>K1TLW8_9ZZZZ</name>
<keyword evidence="1 3" id="KW-0238">DNA-binding</keyword>
<feature type="domain" description="Response regulatory" evidence="2">
    <location>
        <begin position="3"/>
        <end position="116"/>
    </location>
</feature>
<dbReference type="AlphaFoldDB" id="K1TLW8"/>
<dbReference type="CDD" id="cd18159">
    <property type="entry name" value="REC_OmpR_NsrR-like"/>
    <property type="match status" value="1"/>
</dbReference>
<dbReference type="InterPro" id="IPR039420">
    <property type="entry name" value="WalR-like"/>
</dbReference>
<dbReference type="InterPro" id="IPR001789">
    <property type="entry name" value="Sig_transdc_resp-reg_receiver"/>
</dbReference>
<dbReference type="PROSITE" id="PS50110">
    <property type="entry name" value="RESPONSE_REGULATORY"/>
    <property type="match status" value="1"/>
</dbReference>
<accession>K1TLW8</accession>
<gene>
    <name evidence="3" type="ORF">OBE_04867</name>
</gene>